<evidence type="ECO:0000313" key="3">
    <source>
        <dbReference type="Proteomes" id="UP000191024"/>
    </source>
</evidence>
<dbReference type="PANTHER" id="PTHR10335">
    <property type="entry name" value="RRNA 2-O-METHYLTRANSFERASE FIBRILLARIN"/>
    <property type="match status" value="1"/>
</dbReference>
<dbReference type="Proteomes" id="UP000191024">
    <property type="component" value="Chromosome G"/>
</dbReference>
<feature type="domain" description="Swiss Army Knife RNA repair protein HAD" evidence="1">
    <location>
        <begin position="47"/>
        <end position="253"/>
    </location>
</feature>
<dbReference type="Pfam" id="PF10307">
    <property type="entry name" value="HAD_SAK_1"/>
    <property type="match status" value="1"/>
</dbReference>
<accession>A0A1G4K9I3</accession>
<dbReference type="GO" id="GO:0031428">
    <property type="term" value="C:box C/D methylation guide snoRNP complex"/>
    <property type="evidence" value="ECO:0007669"/>
    <property type="project" value="TreeGrafter"/>
</dbReference>
<organism evidence="2 3">
    <name type="scientific">Lachancea mirantina</name>
    <dbReference type="NCBI Taxonomy" id="1230905"/>
    <lineage>
        <taxon>Eukaryota</taxon>
        <taxon>Fungi</taxon>
        <taxon>Dikarya</taxon>
        <taxon>Ascomycota</taxon>
        <taxon>Saccharomycotina</taxon>
        <taxon>Saccharomycetes</taxon>
        <taxon>Saccharomycetales</taxon>
        <taxon>Saccharomycetaceae</taxon>
        <taxon>Lachancea</taxon>
    </lineage>
</organism>
<sequence length="460" mass="52644">MNSSQIEHSVLYKWSSCDSKLRAPDVKSRLDIRKIHVYDFDNTLFNSPAPNPSLLSSYLINILTDPHKLSNGGWWSEPRFLRELIREWTVNKASATDLKKLDQIDAAYWNRDIVELSRISREEPGVVSILMTGRKEQYFKEVIGGILDQPVFGADKLQFNAVFLKKPGYHTTMAYKTACLTDLLEHYDRCEEITIYDDRIRQLRGFQQFLNEFVEAVRPSLLYNLIYVSGIVKYLDPAKERGIITCIFEEHNEAVSDHVKRGIHSPTFTGGKMDVREKRLGAAYILTPLARKHVVQFVVDRCSHLIENHDISHLMFSPRTIPCTGHGAITSRRIATKILLGLSDDPPDELIDKTMELMNDGKESSRIKFRVVGFGFAKSHGIYALKVIPIPSSRFIFSEFPDLLLVVASIENTDYDTVEICESSLYSWSELEESITIDTDFGYDFILSAVPHKRAKKRKQ</sequence>
<proteinExistence type="predicted"/>
<protein>
    <submittedName>
        <fullName evidence="2">LAMI_0G07338g1_1</fullName>
    </submittedName>
</protein>
<dbReference type="GO" id="GO:0003723">
    <property type="term" value="F:RNA binding"/>
    <property type="evidence" value="ECO:0007669"/>
    <property type="project" value="TreeGrafter"/>
</dbReference>
<dbReference type="GO" id="GO:1990259">
    <property type="term" value="F:histone H2AQ104 methyltransferase activity"/>
    <property type="evidence" value="ECO:0007669"/>
    <property type="project" value="TreeGrafter"/>
</dbReference>
<dbReference type="GO" id="GO:0008649">
    <property type="term" value="F:rRNA methyltransferase activity"/>
    <property type="evidence" value="ECO:0007669"/>
    <property type="project" value="TreeGrafter"/>
</dbReference>
<name>A0A1G4K9I3_9SACH</name>
<dbReference type="GO" id="GO:0032040">
    <property type="term" value="C:small-subunit processome"/>
    <property type="evidence" value="ECO:0007669"/>
    <property type="project" value="TreeGrafter"/>
</dbReference>
<reference evidence="2 3" key="1">
    <citation type="submission" date="2016-03" db="EMBL/GenBank/DDBJ databases">
        <authorList>
            <person name="Devillers H."/>
        </authorList>
    </citation>
    <scope>NUCLEOTIDE SEQUENCE [LARGE SCALE GENOMIC DNA]</scope>
    <source>
        <strain evidence="2">CBS 11717</strain>
    </source>
</reference>
<dbReference type="InterPro" id="IPR018812">
    <property type="entry name" value="SAK_HAD"/>
</dbReference>
<dbReference type="OrthoDB" id="5596992at2759"/>
<dbReference type="GO" id="GO:0000494">
    <property type="term" value="P:box C/D sno(s)RNA 3'-end processing"/>
    <property type="evidence" value="ECO:0007669"/>
    <property type="project" value="TreeGrafter"/>
</dbReference>
<dbReference type="EMBL" id="LT598469">
    <property type="protein sequence ID" value="SCV00793.1"/>
    <property type="molecule type" value="Genomic_DNA"/>
</dbReference>
<dbReference type="AlphaFoldDB" id="A0A1G4K9I3"/>
<keyword evidence="3" id="KW-1185">Reference proteome</keyword>
<evidence type="ECO:0000259" key="1">
    <source>
        <dbReference type="Pfam" id="PF10307"/>
    </source>
</evidence>
<evidence type="ECO:0000313" key="2">
    <source>
        <dbReference type="EMBL" id="SCV00793.1"/>
    </source>
</evidence>
<dbReference type="PANTHER" id="PTHR10335:SF26">
    <property type="entry name" value="AER281CP"/>
    <property type="match status" value="1"/>
</dbReference>
<gene>
    <name evidence="2" type="ORF">LAMI_0G07338G</name>
</gene>